<reference evidence="2" key="1">
    <citation type="submission" date="2022-03" db="EMBL/GenBank/DDBJ databases">
        <title>Identification of a novel bacterium isolated from mangrove sediments.</title>
        <authorList>
            <person name="Pan X."/>
        </authorList>
    </citation>
    <scope>NUCLEOTIDE SEQUENCE</scope>
    <source>
        <strain evidence="2">B2637</strain>
    </source>
</reference>
<protein>
    <submittedName>
        <fullName evidence="2">Uncharacterized protein</fullName>
    </submittedName>
</protein>
<name>A0ABT0AAH1_9SPHN</name>
<evidence type="ECO:0000256" key="1">
    <source>
        <dbReference type="SAM" id="Phobius"/>
    </source>
</evidence>
<dbReference type="Proteomes" id="UP001162802">
    <property type="component" value="Unassembled WGS sequence"/>
</dbReference>
<sequence length="84" mass="8989">MKWVFLVFIALYLGALALLAIGTFGWLGQERDPLSGVFLVPLGLPWNRLADGLGWGGVVSGVLAPAVNAALLWGLWKGRRRTAG</sequence>
<keyword evidence="1" id="KW-0812">Transmembrane</keyword>
<accession>A0ABT0AAH1</accession>
<dbReference type="RefSeq" id="WP_226636660.1">
    <property type="nucleotide sequence ID" value="NZ_JALHAT010000005.1"/>
</dbReference>
<gene>
    <name evidence="2" type="ORF">MTR65_05900</name>
</gene>
<comment type="caution">
    <text evidence="2">The sequence shown here is derived from an EMBL/GenBank/DDBJ whole genome shotgun (WGS) entry which is preliminary data.</text>
</comment>
<keyword evidence="3" id="KW-1185">Reference proteome</keyword>
<feature type="transmembrane region" description="Helical" evidence="1">
    <location>
        <begin position="53"/>
        <end position="76"/>
    </location>
</feature>
<keyword evidence="1" id="KW-1133">Transmembrane helix</keyword>
<evidence type="ECO:0000313" key="3">
    <source>
        <dbReference type="Proteomes" id="UP001162802"/>
    </source>
</evidence>
<organism evidence="2 3">
    <name type="scientific">Novosphingobium mangrovi</name>
    <name type="common">ex Hu et al. 2023</name>
    <dbReference type="NCBI Taxonomy" id="2930094"/>
    <lineage>
        <taxon>Bacteria</taxon>
        <taxon>Pseudomonadati</taxon>
        <taxon>Pseudomonadota</taxon>
        <taxon>Alphaproteobacteria</taxon>
        <taxon>Sphingomonadales</taxon>
        <taxon>Sphingomonadaceae</taxon>
        <taxon>Novosphingobium</taxon>
    </lineage>
</organism>
<keyword evidence="1" id="KW-0472">Membrane</keyword>
<evidence type="ECO:0000313" key="2">
    <source>
        <dbReference type="EMBL" id="MCJ1960203.1"/>
    </source>
</evidence>
<dbReference type="EMBL" id="JALHAT010000005">
    <property type="protein sequence ID" value="MCJ1960203.1"/>
    <property type="molecule type" value="Genomic_DNA"/>
</dbReference>
<proteinExistence type="predicted"/>